<feature type="region of interest" description="Disordered" evidence="1">
    <location>
        <begin position="41"/>
        <end position="144"/>
    </location>
</feature>
<name>A0A0M3QX46_DROBS</name>
<reference evidence="4 5" key="1">
    <citation type="submission" date="2015-08" db="EMBL/GenBank/DDBJ databases">
        <title>Ancestral chromatin configuration constrains chromatin evolution on differentiating sex chromosomes in Drosophila.</title>
        <authorList>
            <person name="Zhou Q."/>
            <person name="Bachtrog D."/>
        </authorList>
    </citation>
    <scope>NUCLEOTIDE SEQUENCE [LARGE SCALE GENOMIC DNA]</scope>
    <source>
        <tissue evidence="4">Whole larvae</tissue>
    </source>
</reference>
<dbReference type="OrthoDB" id="6750008at2759"/>
<sequence>MAFKLNVTVLILAGVAVCALAEPARVRAGSRFQFARQEVAAATPTDGADPVADIVPTPASAPYPPAGVTPSIAFDLPTETEAQPDLTYGPPAEPDNTYGPPAEPDNTYGPPAEPDNTYGPPADPAADQDIAPVDANPASEPFPARLIQQQGLRSRRLGSEKLRSAQIIRSRPVLVYII</sequence>
<evidence type="ECO:0000313" key="4">
    <source>
        <dbReference type="EMBL" id="ALC45229.1"/>
    </source>
</evidence>
<feature type="chain" id="PRO_5005788090" evidence="2">
    <location>
        <begin position="22"/>
        <end position="178"/>
    </location>
</feature>
<dbReference type="OMA" id="IQPRNER"/>
<protein>
    <submittedName>
        <fullName evidence="4">CG14568</fullName>
    </submittedName>
</protein>
<keyword evidence="5" id="KW-1185">Reference proteome</keyword>
<evidence type="ECO:0000313" key="5">
    <source>
        <dbReference type="Proteomes" id="UP000494163"/>
    </source>
</evidence>
<dbReference type="Proteomes" id="UP000494163">
    <property type="component" value="Chromosome 3L"/>
</dbReference>
<accession>A0A0M3QX46</accession>
<evidence type="ECO:0000259" key="3">
    <source>
        <dbReference type="Pfam" id="PF16042"/>
    </source>
</evidence>
<keyword evidence="2" id="KW-0732">Signal</keyword>
<evidence type="ECO:0000256" key="1">
    <source>
        <dbReference type="SAM" id="MobiDB-lite"/>
    </source>
</evidence>
<dbReference type="Pfam" id="PF16042">
    <property type="entry name" value="DUF4794"/>
    <property type="match status" value="1"/>
</dbReference>
<feature type="signal peptide" evidence="2">
    <location>
        <begin position="1"/>
        <end position="21"/>
    </location>
</feature>
<evidence type="ECO:0000256" key="2">
    <source>
        <dbReference type="SAM" id="SignalP"/>
    </source>
</evidence>
<gene>
    <name evidence="4" type="ORF">Dbus_chr3Lg2395</name>
</gene>
<feature type="domain" description="DUF4794" evidence="3">
    <location>
        <begin position="60"/>
        <end position="121"/>
    </location>
</feature>
<dbReference type="AlphaFoldDB" id="A0A0M3QX46"/>
<dbReference type="InterPro" id="IPR032011">
    <property type="entry name" value="DUF4794"/>
</dbReference>
<organism evidence="4 5">
    <name type="scientific">Drosophila busckii</name>
    <name type="common">Fruit fly</name>
    <dbReference type="NCBI Taxonomy" id="30019"/>
    <lineage>
        <taxon>Eukaryota</taxon>
        <taxon>Metazoa</taxon>
        <taxon>Ecdysozoa</taxon>
        <taxon>Arthropoda</taxon>
        <taxon>Hexapoda</taxon>
        <taxon>Insecta</taxon>
        <taxon>Pterygota</taxon>
        <taxon>Neoptera</taxon>
        <taxon>Endopterygota</taxon>
        <taxon>Diptera</taxon>
        <taxon>Brachycera</taxon>
        <taxon>Muscomorpha</taxon>
        <taxon>Ephydroidea</taxon>
        <taxon>Drosophilidae</taxon>
        <taxon>Drosophila</taxon>
    </lineage>
</organism>
<proteinExistence type="predicted"/>
<feature type="compositionally biased region" description="Low complexity" evidence="1">
    <location>
        <begin position="124"/>
        <end position="135"/>
    </location>
</feature>
<dbReference type="EMBL" id="CP012525">
    <property type="protein sequence ID" value="ALC45229.1"/>
    <property type="molecule type" value="Genomic_DNA"/>
</dbReference>